<name>A0A6A6SQC4_9PLEO</name>
<feature type="chain" id="PRO_5025490647" evidence="1">
    <location>
        <begin position="21"/>
        <end position="163"/>
    </location>
</feature>
<evidence type="ECO:0000313" key="2">
    <source>
        <dbReference type="EMBL" id="KAF2650046.1"/>
    </source>
</evidence>
<dbReference type="AlphaFoldDB" id="A0A6A6SQC4"/>
<sequence>MLLQSTLSLALLLFSTATTAAPVDAIAMGSKHNLYLMTCKPSRDCLLIICGPDKSPYTAVGYFANGVSSGQSKRPTSTTVISNPATSWDGATKSGTIGANAFTSTIDAGASALAKGAIAGNATMGTEEFACFRDGQAKISVGGDLGDDDSSCTADYWCASTQV</sequence>
<gene>
    <name evidence="2" type="ORF">K491DRAFT_732556</name>
</gene>
<proteinExistence type="predicted"/>
<dbReference type="OrthoDB" id="3783760at2759"/>
<keyword evidence="3" id="KW-1185">Reference proteome</keyword>
<keyword evidence="1" id="KW-0732">Signal</keyword>
<evidence type="ECO:0000256" key="1">
    <source>
        <dbReference type="SAM" id="SignalP"/>
    </source>
</evidence>
<accession>A0A6A6SQC4</accession>
<dbReference type="EMBL" id="MU004469">
    <property type="protein sequence ID" value="KAF2650046.1"/>
    <property type="molecule type" value="Genomic_DNA"/>
</dbReference>
<protein>
    <submittedName>
        <fullName evidence="2">Uncharacterized protein</fullName>
    </submittedName>
</protein>
<evidence type="ECO:0000313" key="3">
    <source>
        <dbReference type="Proteomes" id="UP000799324"/>
    </source>
</evidence>
<dbReference type="Proteomes" id="UP000799324">
    <property type="component" value="Unassembled WGS sequence"/>
</dbReference>
<organism evidence="2 3">
    <name type="scientific">Lophiostoma macrostomum CBS 122681</name>
    <dbReference type="NCBI Taxonomy" id="1314788"/>
    <lineage>
        <taxon>Eukaryota</taxon>
        <taxon>Fungi</taxon>
        <taxon>Dikarya</taxon>
        <taxon>Ascomycota</taxon>
        <taxon>Pezizomycotina</taxon>
        <taxon>Dothideomycetes</taxon>
        <taxon>Pleosporomycetidae</taxon>
        <taxon>Pleosporales</taxon>
        <taxon>Lophiostomataceae</taxon>
        <taxon>Lophiostoma</taxon>
    </lineage>
</organism>
<feature type="signal peptide" evidence="1">
    <location>
        <begin position="1"/>
        <end position="20"/>
    </location>
</feature>
<reference evidence="2" key="1">
    <citation type="journal article" date="2020" name="Stud. Mycol.">
        <title>101 Dothideomycetes genomes: a test case for predicting lifestyles and emergence of pathogens.</title>
        <authorList>
            <person name="Haridas S."/>
            <person name="Albert R."/>
            <person name="Binder M."/>
            <person name="Bloem J."/>
            <person name="Labutti K."/>
            <person name="Salamov A."/>
            <person name="Andreopoulos B."/>
            <person name="Baker S."/>
            <person name="Barry K."/>
            <person name="Bills G."/>
            <person name="Bluhm B."/>
            <person name="Cannon C."/>
            <person name="Castanera R."/>
            <person name="Culley D."/>
            <person name="Daum C."/>
            <person name="Ezra D."/>
            <person name="Gonzalez J."/>
            <person name="Henrissat B."/>
            <person name="Kuo A."/>
            <person name="Liang C."/>
            <person name="Lipzen A."/>
            <person name="Lutzoni F."/>
            <person name="Magnuson J."/>
            <person name="Mondo S."/>
            <person name="Nolan M."/>
            <person name="Ohm R."/>
            <person name="Pangilinan J."/>
            <person name="Park H.-J."/>
            <person name="Ramirez L."/>
            <person name="Alfaro M."/>
            <person name="Sun H."/>
            <person name="Tritt A."/>
            <person name="Yoshinaga Y."/>
            <person name="Zwiers L.-H."/>
            <person name="Turgeon B."/>
            <person name="Goodwin S."/>
            <person name="Spatafora J."/>
            <person name="Crous P."/>
            <person name="Grigoriev I."/>
        </authorList>
    </citation>
    <scope>NUCLEOTIDE SEQUENCE</scope>
    <source>
        <strain evidence="2">CBS 122681</strain>
    </source>
</reference>